<keyword evidence="1" id="KW-1133">Transmembrane helix</keyword>
<evidence type="ECO:0000313" key="2">
    <source>
        <dbReference type="EMBL" id="CAA9488075.1"/>
    </source>
</evidence>
<protein>
    <submittedName>
        <fullName evidence="2">Uncharacterized protein</fullName>
    </submittedName>
</protein>
<keyword evidence="1" id="KW-0472">Membrane</keyword>
<dbReference type="AlphaFoldDB" id="A0A6J4S304"/>
<evidence type="ECO:0000256" key="1">
    <source>
        <dbReference type="SAM" id="Phobius"/>
    </source>
</evidence>
<organism evidence="2">
    <name type="scientific">uncultured Solirubrobacterales bacterium</name>
    <dbReference type="NCBI Taxonomy" id="768556"/>
    <lineage>
        <taxon>Bacteria</taxon>
        <taxon>Bacillati</taxon>
        <taxon>Actinomycetota</taxon>
        <taxon>Thermoleophilia</taxon>
        <taxon>Solirubrobacterales</taxon>
        <taxon>environmental samples</taxon>
    </lineage>
</organism>
<feature type="transmembrane region" description="Helical" evidence="1">
    <location>
        <begin position="25"/>
        <end position="43"/>
    </location>
</feature>
<gene>
    <name evidence="2" type="ORF">AVDCRST_MAG17-607</name>
</gene>
<reference evidence="2" key="1">
    <citation type="submission" date="2020-02" db="EMBL/GenBank/DDBJ databases">
        <authorList>
            <person name="Meier V. D."/>
        </authorList>
    </citation>
    <scope>NUCLEOTIDE SEQUENCE</scope>
    <source>
        <strain evidence="2">AVDCRST_MAG17</strain>
    </source>
</reference>
<proteinExistence type="predicted"/>
<dbReference type="EMBL" id="CADCVV010000045">
    <property type="protein sequence ID" value="CAA9488075.1"/>
    <property type="molecule type" value="Genomic_DNA"/>
</dbReference>
<accession>A0A6J4S304</accession>
<name>A0A6J4S304_9ACTN</name>
<sequence length="88" mass="9705">MRAPIEGSWRRFTASLLEARETQRALRLVVALVLLAAMAYAVVQLTRSVAHDGRCQDLLLNESPSAYISFEVEGCRAHVRPLARLAAA</sequence>
<keyword evidence="1" id="KW-0812">Transmembrane</keyword>